<feature type="region of interest" description="Disordered" evidence="1">
    <location>
        <begin position="1"/>
        <end position="21"/>
    </location>
</feature>
<dbReference type="CDD" id="cd18186">
    <property type="entry name" value="BTB_POZ_ZBTB_KLHL-like"/>
    <property type="match status" value="1"/>
</dbReference>
<feature type="compositionally biased region" description="Polar residues" evidence="1">
    <location>
        <begin position="1"/>
        <end position="13"/>
    </location>
</feature>
<dbReference type="AlphaFoldDB" id="A0A2H3U9B9"/>
<reference evidence="3" key="1">
    <citation type="submission" date="2016-09" db="EMBL/GenBank/DDBJ databases">
        <authorList>
            <person name="Guldener U."/>
        </authorList>
    </citation>
    <scope>NUCLEOTIDE SEQUENCE [LARGE SCALE GENOMIC DNA]</scope>
    <source>
        <strain evidence="3">V64-1</strain>
    </source>
</reference>
<accession>A0A2H3U9B9</accession>
<dbReference type="VEuPathDB" id="FungiDB:FOMG_09272"/>
<dbReference type="Proteomes" id="UP000219369">
    <property type="component" value="Unassembled WGS sequence"/>
</dbReference>
<evidence type="ECO:0000313" key="3">
    <source>
        <dbReference type="Proteomes" id="UP000219369"/>
    </source>
</evidence>
<evidence type="ECO:0000313" key="2">
    <source>
        <dbReference type="EMBL" id="SCO91916.1"/>
    </source>
</evidence>
<dbReference type="InterPro" id="IPR011333">
    <property type="entry name" value="SKP1/BTB/POZ_sf"/>
</dbReference>
<gene>
    <name evidence="2" type="ORF">FRV6_16044</name>
</gene>
<organism evidence="2 3">
    <name type="scientific">Fusarium oxysporum</name>
    <name type="common">Fusarium vascular wilt</name>
    <dbReference type="NCBI Taxonomy" id="5507"/>
    <lineage>
        <taxon>Eukaryota</taxon>
        <taxon>Fungi</taxon>
        <taxon>Dikarya</taxon>
        <taxon>Ascomycota</taxon>
        <taxon>Pezizomycotina</taxon>
        <taxon>Sordariomycetes</taxon>
        <taxon>Hypocreomycetidae</taxon>
        <taxon>Hypocreales</taxon>
        <taxon>Nectriaceae</taxon>
        <taxon>Fusarium</taxon>
        <taxon>Fusarium oxysporum species complex</taxon>
    </lineage>
</organism>
<dbReference type="VEuPathDB" id="FungiDB:FOC1_g10003557"/>
<dbReference type="EMBL" id="FMJY01000010">
    <property type="protein sequence ID" value="SCO91916.1"/>
    <property type="molecule type" value="Genomic_DNA"/>
</dbReference>
<dbReference type="Gene3D" id="3.30.710.10">
    <property type="entry name" value="Potassium Channel Kv1.1, Chain A"/>
    <property type="match status" value="1"/>
</dbReference>
<dbReference type="PANTHER" id="PTHR47843">
    <property type="entry name" value="BTB DOMAIN-CONTAINING PROTEIN-RELATED"/>
    <property type="match status" value="1"/>
</dbReference>
<dbReference type="PANTHER" id="PTHR47843:SF3">
    <property type="entry name" value="BTB DOMAIN-CONTAINING PROTEIN"/>
    <property type="match status" value="1"/>
</dbReference>
<protein>
    <recommendedName>
        <fullName evidence="4">BTB domain-containing protein</fullName>
    </recommendedName>
</protein>
<dbReference type="VEuPathDB" id="FungiDB:FOIG_11720"/>
<proteinExistence type="predicted"/>
<evidence type="ECO:0008006" key="4">
    <source>
        <dbReference type="Google" id="ProtNLM"/>
    </source>
</evidence>
<dbReference type="VEuPathDB" id="FungiDB:FOZG_15146"/>
<evidence type="ECO:0000256" key="1">
    <source>
        <dbReference type="SAM" id="MobiDB-lite"/>
    </source>
</evidence>
<sequence>MDSYDDFQSTPTGKVSKAKKGKPVHVCSECQKVYTRAEHLRYNFSTYISDKESMLTRQQAASVFAPRAPVRMPIGSTIEDRAANMWSLPIALISRHSPYMEAMSPGSGIFPKAHINLPDDDPAVFGLFVEWLYNGTYTDFTSPSSSNIHARCWGLGDELLCNEFKNYVMGRLYKQHMEFSMACEDVEYAYANTSPTSKLRQFYMILSNKPSQTRRNRVDLLDIGMQFAEGSRPSHLITLEHPTKFILQVSPQIPERIYGFRRSQLHSDYTISYRTYKIVSQTEEEEQEKDDNGQHKE</sequence>
<dbReference type="OrthoDB" id="1022638at2759"/>
<dbReference type="VEuPathDB" id="FungiDB:FOC4_g10005329"/>
<name>A0A2H3U9B9_FUSOX</name>